<comment type="caution">
    <text evidence="1">The sequence shown here is derived from an EMBL/GenBank/DDBJ whole genome shotgun (WGS) entry which is preliminary data.</text>
</comment>
<gene>
    <name evidence="1" type="ORF">V1477_018210</name>
</gene>
<protein>
    <submittedName>
        <fullName evidence="1">Uncharacterized protein</fullName>
    </submittedName>
</protein>
<evidence type="ECO:0000313" key="2">
    <source>
        <dbReference type="Proteomes" id="UP001607303"/>
    </source>
</evidence>
<keyword evidence="2" id="KW-1185">Reference proteome</keyword>
<dbReference type="EMBL" id="JAYRBN010000110">
    <property type="protein sequence ID" value="KAL2725772.1"/>
    <property type="molecule type" value="Genomic_DNA"/>
</dbReference>
<accession>A0ABD2AYT5</accession>
<organism evidence="1 2">
    <name type="scientific">Vespula maculifrons</name>
    <name type="common">Eastern yellow jacket</name>
    <name type="synonym">Wasp</name>
    <dbReference type="NCBI Taxonomy" id="7453"/>
    <lineage>
        <taxon>Eukaryota</taxon>
        <taxon>Metazoa</taxon>
        <taxon>Ecdysozoa</taxon>
        <taxon>Arthropoda</taxon>
        <taxon>Hexapoda</taxon>
        <taxon>Insecta</taxon>
        <taxon>Pterygota</taxon>
        <taxon>Neoptera</taxon>
        <taxon>Endopterygota</taxon>
        <taxon>Hymenoptera</taxon>
        <taxon>Apocrita</taxon>
        <taxon>Aculeata</taxon>
        <taxon>Vespoidea</taxon>
        <taxon>Vespidae</taxon>
        <taxon>Vespinae</taxon>
        <taxon>Vespula</taxon>
    </lineage>
</organism>
<sequence>MAVIWDDILIIHRLCLPIGTKGFSRTLRYNLSFGVSEDETISRYPFTKYIFNVVFISSCLESSLSTVDSLDSYCLSIERPSTRIQNKIEFFIAQNHHVA</sequence>
<dbReference type="AlphaFoldDB" id="A0ABD2AYT5"/>
<name>A0ABD2AYT5_VESMC</name>
<proteinExistence type="predicted"/>
<reference evidence="1 2" key="1">
    <citation type="journal article" date="2024" name="Ann. Entomol. Soc. Am.">
        <title>Genomic analyses of the southern and eastern yellowjacket wasps (Hymenoptera: Vespidae) reveal evolutionary signatures of social life.</title>
        <authorList>
            <person name="Catto M.A."/>
            <person name="Caine P.B."/>
            <person name="Orr S.E."/>
            <person name="Hunt B.G."/>
            <person name="Goodisman M.A.D."/>
        </authorList>
    </citation>
    <scope>NUCLEOTIDE SEQUENCE [LARGE SCALE GENOMIC DNA]</scope>
    <source>
        <strain evidence="1">232</strain>
        <tissue evidence="1">Head and thorax</tissue>
    </source>
</reference>
<dbReference type="Proteomes" id="UP001607303">
    <property type="component" value="Unassembled WGS sequence"/>
</dbReference>
<evidence type="ECO:0000313" key="1">
    <source>
        <dbReference type="EMBL" id="KAL2725772.1"/>
    </source>
</evidence>